<dbReference type="InterPro" id="IPR029063">
    <property type="entry name" value="SAM-dependent_MTases_sf"/>
</dbReference>
<keyword evidence="5" id="KW-1185">Reference proteome</keyword>
<feature type="region of interest" description="Disordered" evidence="2">
    <location>
        <begin position="356"/>
        <end position="377"/>
    </location>
</feature>
<evidence type="ECO:0000313" key="5">
    <source>
        <dbReference type="Proteomes" id="UP000041254"/>
    </source>
</evidence>
<dbReference type="Gene3D" id="3.40.50.150">
    <property type="entry name" value="Vaccinia Virus protein VP39"/>
    <property type="match status" value="1"/>
</dbReference>
<feature type="region of interest" description="Disordered" evidence="2">
    <location>
        <begin position="48"/>
        <end position="68"/>
    </location>
</feature>
<reference evidence="4 5" key="1">
    <citation type="submission" date="2014-11" db="EMBL/GenBank/DDBJ databases">
        <authorList>
            <person name="Zhu J."/>
            <person name="Qi W."/>
            <person name="Song R."/>
        </authorList>
    </citation>
    <scope>NUCLEOTIDE SEQUENCE [LARGE SCALE GENOMIC DNA]</scope>
</reference>
<dbReference type="Proteomes" id="UP000041254">
    <property type="component" value="Unassembled WGS sequence"/>
</dbReference>
<keyword evidence="3" id="KW-0812">Transmembrane</keyword>
<name>A0A0G4GV32_VITBC</name>
<evidence type="ECO:0000256" key="3">
    <source>
        <dbReference type="SAM" id="Phobius"/>
    </source>
</evidence>
<dbReference type="Pfam" id="PF13578">
    <property type="entry name" value="Methyltransf_24"/>
    <property type="match status" value="1"/>
</dbReference>
<protein>
    <recommendedName>
        <fullName evidence="6">Methyltransferase domain-containing protein</fullName>
    </recommendedName>
</protein>
<keyword evidence="1" id="KW-0175">Coiled coil</keyword>
<keyword evidence="3" id="KW-1133">Transmembrane helix</keyword>
<organism evidence="4 5">
    <name type="scientific">Vitrella brassicaformis (strain CCMP3155)</name>
    <dbReference type="NCBI Taxonomy" id="1169540"/>
    <lineage>
        <taxon>Eukaryota</taxon>
        <taxon>Sar</taxon>
        <taxon>Alveolata</taxon>
        <taxon>Colpodellida</taxon>
        <taxon>Vitrellaceae</taxon>
        <taxon>Vitrella</taxon>
    </lineage>
</organism>
<dbReference type="AlphaFoldDB" id="A0A0G4GV32"/>
<gene>
    <name evidence="4" type="ORF">Vbra_18691</name>
</gene>
<evidence type="ECO:0000256" key="1">
    <source>
        <dbReference type="SAM" id="Coils"/>
    </source>
</evidence>
<dbReference type="EMBL" id="CDMY01000831">
    <property type="protein sequence ID" value="CEM34701.1"/>
    <property type="molecule type" value="Genomic_DNA"/>
</dbReference>
<feature type="transmembrane region" description="Helical" evidence="3">
    <location>
        <begin position="7"/>
        <end position="30"/>
    </location>
</feature>
<feature type="coiled-coil region" evidence="1">
    <location>
        <begin position="73"/>
        <end position="100"/>
    </location>
</feature>
<keyword evidence="3" id="KW-0472">Membrane</keyword>
<dbReference type="SUPFAM" id="SSF53335">
    <property type="entry name" value="S-adenosyl-L-methionine-dependent methyltransferases"/>
    <property type="match status" value="1"/>
</dbReference>
<dbReference type="InParanoid" id="A0A0G4GV32"/>
<evidence type="ECO:0008006" key="6">
    <source>
        <dbReference type="Google" id="ProtNLM"/>
    </source>
</evidence>
<evidence type="ECO:0000313" key="4">
    <source>
        <dbReference type="EMBL" id="CEM34701.1"/>
    </source>
</evidence>
<dbReference type="PhylomeDB" id="A0A0G4GV32"/>
<accession>A0A0G4GV32</accession>
<dbReference type="OrthoDB" id="186626at2759"/>
<dbReference type="VEuPathDB" id="CryptoDB:Vbra_18691"/>
<sequence length="377" mass="43752">MKGRADLFVRAILCASIVLMATSITLVWLMQRHCGFPSDLVDDRTLLRRPATNERQQRQQRPRKEDLSLQRQLEQKKQLIADLRTIVQGLQKRVKEQESRIRLVSATSSPVQQHEIQRIAAATDKRGIRLASHAPGNLTREEKELTSAEYMRLISTRDAFPFLLNYFGWQGRGVGGEIGVYGMEFSDRLIRIWRPERFELMELRDRHEFKTRRDLLHYEGRAAKVNVTWHQGFSWDIAGNFSDSYFDFLYIDGSHHYDSVLKDLHDFWPKMRSGAILAGHDFCGDRMHQTIQVQPGVNATIPWCGVYDGRDQTRKTARRGGEKQGQQGSARAVLEFFAAKAIRVFHTREDRIESDMYNERLETPPPRSNPSWWVVVP</sequence>
<evidence type="ECO:0000256" key="2">
    <source>
        <dbReference type="SAM" id="MobiDB-lite"/>
    </source>
</evidence>
<proteinExistence type="predicted"/>